<evidence type="ECO:0000313" key="2">
    <source>
        <dbReference type="Proteomes" id="UP000658980"/>
    </source>
</evidence>
<protein>
    <submittedName>
        <fullName evidence="1">DUF1259 domain-containing protein</fullName>
    </submittedName>
</protein>
<dbReference type="Proteomes" id="UP000658980">
    <property type="component" value="Unassembled WGS sequence"/>
</dbReference>
<keyword evidence="2" id="KW-1185">Reference proteome</keyword>
<dbReference type="InterPro" id="IPR011094">
    <property type="entry name" value="Uncharacterised_LppY/LpqO"/>
</dbReference>
<dbReference type="EMBL" id="JACSPU010000004">
    <property type="protein sequence ID" value="MBD8015449.1"/>
    <property type="molecule type" value="Genomic_DNA"/>
</dbReference>
<comment type="caution">
    <text evidence="1">The sequence shown here is derived from an EMBL/GenBank/DDBJ whole genome shotgun (WGS) entry which is preliminary data.</text>
</comment>
<reference evidence="1 2" key="1">
    <citation type="submission" date="2020-08" db="EMBL/GenBank/DDBJ databases">
        <title>A Genomic Blueprint of the Chicken Gut Microbiome.</title>
        <authorList>
            <person name="Gilroy R."/>
            <person name="Ravi A."/>
            <person name="Getino M."/>
            <person name="Pursley I."/>
            <person name="Horton D.L."/>
            <person name="Alikhan N.-F."/>
            <person name="Baker D."/>
            <person name="Gharbi K."/>
            <person name="Hall N."/>
            <person name="Watson M."/>
            <person name="Adriaenssens E.M."/>
            <person name="Foster-Nyarko E."/>
            <person name="Jarju S."/>
            <person name="Secka A."/>
            <person name="Antonio M."/>
            <person name="Oren A."/>
            <person name="Chaudhuri R."/>
            <person name="La Ragione R.M."/>
            <person name="Hildebrand F."/>
            <person name="Pallen M.J."/>
        </authorList>
    </citation>
    <scope>NUCLEOTIDE SEQUENCE [LARGE SCALE GENOMIC DNA]</scope>
    <source>
        <strain evidence="1 2">Sa1BUA13</strain>
    </source>
</reference>
<proteinExistence type="predicted"/>
<sequence>MISAQPIETVAEILKKTLEAPVEDLGDLYIVTKQRDLAITSGEYKMLFKINNEITFQDLHQQGKMLNKAEILLLPEELPVFSSALINQGSSLPSNYTQRLVMELDVYSLYMESRELPKQFAERLAAALKAIEL</sequence>
<name>A0ABR8WEI4_9BACL</name>
<evidence type="ECO:0000313" key="1">
    <source>
        <dbReference type="EMBL" id="MBD8015449.1"/>
    </source>
</evidence>
<dbReference type="Pfam" id="PF07485">
    <property type="entry name" value="DUF1529"/>
    <property type="match status" value="1"/>
</dbReference>
<organism evidence="1 2">
    <name type="scientific">Planococcus wigleyi</name>
    <dbReference type="NCBI Taxonomy" id="2762216"/>
    <lineage>
        <taxon>Bacteria</taxon>
        <taxon>Bacillati</taxon>
        <taxon>Bacillota</taxon>
        <taxon>Bacilli</taxon>
        <taxon>Bacillales</taxon>
        <taxon>Caryophanaceae</taxon>
        <taxon>Planococcus</taxon>
    </lineage>
</organism>
<gene>
    <name evidence="1" type="ORF">H9630_11545</name>
</gene>
<accession>A0ABR8WEI4</accession>
<dbReference type="RefSeq" id="WP_191715643.1">
    <property type="nucleotide sequence ID" value="NZ_JACSPU010000004.1"/>
</dbReference>